<name>A0AAV9RMU6_9TELE</name>
<evidence type="ECO:0000313" key="2">
    <source>
        <dbReference type="EMBL" id="KAK5610301.1"/>
    </source>
</evidence>
<reference evidence="2 3" key="1">
    <citation type="submission" date="2021-06" db="EMBL/GenBank/DDBJ databases">
        <authorList>
            <person name="Palmer J.M."/>
        </authorList>
    </citation>
    <scope>NUCLEOTIDE SEQUENCE [LARGE SCALE GENOMIC DNA]</scope>
    <source>
        <strain evidence="2 3">MEX-2019</strain>
        <tissue evidence="2">Muscle</tissue>
    </source>
</reference>
<comment type="caution">
    <text evidence="2">The sequence shown here is derived from an EMBL/GenBank/DDBJ whole genome shotgun (WGS) entry which is preliminary data.</text>
</comment>
<dbReference type="EMBL" id="JAHHUM010001599">
    <property type="protein sequence ID" value="KAK5610301.1"/>
    <property type="molecule type" value="Genomic_DNA"/>
</dbReference>
<sequence>MDGQCRPQDFTRTPQIILHRIDLHLQDLVWKEEVFSEQQLCKQVKNSSLDQEDPEPLKIKEELQDPV</sequence>
<proteinExistence type="predicted"/>
<feature type="region of interest" description="Disordered" evidence="1">
    <location>
        <begin position="45"/>
        <end position="67"/>
    </location>
</feature>
<dbReference type="Proteomes" id="UP001311232">
    <property type="component" value="Unassembled WGS sequence"/>
</dbReference>
<protein>
    <submittedName>
        <fullName evidence="2">Uncharacterized protein</fullName>
    </submittedName>
</protein>
<accession>A0AAV9RMU6</accession>
<dbReference type="AlphaFoldDB" id="A0AAV9RMU6"/>
<feature type="compositionally biased region" description="Basic and acidic residues" evidence="1">
    <location>
        <begin position="55"/>
        <end position="67"/>
    </location>
</feature>
<gene>
    <name evidence="2" type="ORF">CRENBAI_007340</name>
</gene>
<evidence type="ECO:0000313" key="3">
    <source>
        <dbReference type="Proteomes" id="UP001311232"/>
    </source>
</evidence>
<evidence type="ECO:0000256" key="1">
    <source>
        <dbReference type="SAM" id="MobiDB-lite"/>
    </source>
</evidence>
<keyword evidence="3" id="KW-1185">Reference proteome</keyword>
<organism evidence="2 3">
    <name type="scientific">Crenichthys baileyi</name>
    <name type="common">White River springfish</name>
    <dbReference type="NCBI Taxonomy" id="28760"/>
    <lineage>
        <taxon>Eukaryota</taxon>
        <taxon>Metazoa</taxon>
        <taxon>Chordata</taxon>
        <taxon>Craniata</taxon>
        <taxon>Vertebrata</taxon>
        <taxon>Euteleostomi</taxon>
        <taxon>Actinopterygii</taxon>
        <taxon>Neopterygii</taxon>
        <taxon>Teleostei</taxon>
        <taxon>Neoteleostei</taxon>
        <taxon>Acanthomorphata</taxon>
        <taxon>Ovalentaria</taxon>
        <taxon>Atherinomorphae</taxon>
        <taxon>Cyprinodontiformes</taxon>
        <taxon>Goodeidae</taxon>
        <taxon>Crenichthys</taxon>
    </lineage>
</organism>